<evidence type="ECO:0000313" key="1">
    <source>
        <dbReference type="EMBL" id="MFG1255082.1"/>
    </source>
</evidence>
<protein>
    <recommendedName>
        <fullName evidence="3">DUF2635 domain-containing protein</fullName>
    </recommendedName>
</protein>
<evidence type="ECO:0000313" key="2">
    <source>
        <dbReference type="Proteomes" id="UP001604043"/>
    </source>
</evidence>
<keyword evidence="2" id="KW-1185">Reference proteome</keyword>
<organism evidence="1 2">
    <name type="scientific">Xanthobacter aminoxidans</name>
    <dbReference type="NCBI Taxonomy" id="186280"/>
    <lineage>
        <taxon>Bacteria</taxon>
        <taxon>Pseudomonadati</taxon>
        <taxon>Pseudomonadota</taxon>
        <taxon>Alphaproteobacteria</taxon>
        <taxon>Hyphomicrobiales</taxon>
        <taxon>Xanthobacteraceae</taxon>
        <taxon>Xanthobacter</taxon>
    </lineage>
</organism>
<dbReference type="EMBL" id="JBAFUR010000008">
    <property type="protein sequence ID" value="MFG1255082.1"/>
    <property type="molecule type" value="Genomic_DNA"/>
</dbReference>
<proteinExistence type="predicted"/>
<name>A0ABW6ZMP1_9HYPH</name>
<accession>A0ABW6ZMP1</accession>
<dbReference type="RefSeq" id="WP_394010093.1">
    <property type="nucleotide sequence ID" value="NZ_JBAFUR010000008.1"/>
</dbReference>
<dbReference type="Proteomes" id="UP001604043">
    <property type="component" value="Unassembled WGS sequence"/>
</dbReference>
<comment type="caution">
    <text evidence="1">The sequence shown here is derived from an EMBL/GenBank/DDBJ whole genome shotgun (WGS) entry which is preliminary data.</text>
</comment>
<gene>
    <name evidence="1" type="ORF">V5F30_22930</name>
</gene>
<sequence length="68" mass="7463">MKWDKGNTPIMPRIVPGTTIRLLPPWQKTGQKRANPLRPGGPALRVIETERPEAGAAEAEALVPEKKP</sequence>
<evidence type="ECO:0008006" key="3">
    <source>
        <dbReference type="Google" id="ProtNLM"/>
    </source>
</evidence>
<reference evidence="1 2" key="1">
    <citation type="submission" date="2024-02" db="EMBL/GenBank/DDBJ databases">
        <title>Expansion and revision of Xanthobacter and proposal of Roseixanthobacter gen. nov.</title>
        <authorList>
            <person name="Soltysiak M.P.M."/>
            <person name="Jalihal A."/>
            <person name="Ory A."/>
            <person name="Chrisophersen C."/>
            <person name="Lee A.D."/>
            <person name="Boulton J."/>
            <person name="Springer M."/>
        </authorList>
    </citation>
    <scope>NUCLEOTIDE SEQUENCE [LARGE SCALE GENOMIC DNA]</scope>
    <source>
        <strain evidence="1 2">CB5</strain>
    </source>
</reference>